<dbReference type="PANTHER" id="PTHR42703:SF1">
    <property type="entry name" value="NA(+)_H(+) ANTIPORTER SUBUNIT D1"/>
    <property type="match status" value="1"/>
</dbReference>
<proteinExistence type="inferred from homology"/>
<keyword evidence="4 7" id="KW-0812">Transmembrane</keyword>
<feature type="transmembrane region" description="Helical" evidence="8">
    <location>
        <begin position="108"/>
        <end position="127"/>
    </location>
</feature>
<feature type="transmembrane region" description="Helical" evidence="8">
    <location>
        <begin position="133"/>
        <end position="152"/>
    </location>
</feature>
<feature type="transmembrane region" description="Helical" evidence="8">
    <location>
        <begin position="240"/>
        <end position="258"/>
    </location>
</feature>
<comment type="similarity">
    <text evidence="2">Belongs to the CPA3 antiporters (TC 2.A.63) subunit D family.</text>
</comment>
<evidence type="ECO:0000256" key="8">
    <source>
        <dbReference type="SAM" id="Phobius"/>
    </source>
</evidence>
<dbReference type="GO" id="GO:0042773">
    <property type="term" value="P:ATP synthesis coupled electron transport"/>
    <property type="evidence" value="ECO:0007669"/>
    <property type="project" value="InterPro"/>
</dbReference>
<keyword evidence="11" id="KW-1185">Reference proteome</keyword>
<evidence type="ECO:0000256" key="6">
    <source>
        <dbReference type="ARBA" id="ARBA00023136"/>
    </source>
</evidence>
<evidence type="ECO:0000256" key="1">
    <source>
        <dbReference type="ARBA" id="ARBA00004651"/>
    </source>
</evidence>
<name>A0A1H7BGV5_9BACT</name>
<feature type="transmembrane region" description="Helical" evidence="8">
    <location>
        <begin position="6"/>
        <end position="25"/>
    </location>
</feature>
<feature type="transmembrane region" description="Helical" evidence="8">
    <location>
        <begin position="70"/>
        <end position="96"/>
    </location>
</feature>
<feature type="domain" description="NADH:quinone oxidoreductase/Mrp antiporter transmembrane" evidence="9">
    <location>
        <begin position="129"/>
        <end position="418"/>
    </location>
</feature>
<feature type="transmembrane region" description="Helical" evidence="8">
    <location>
        <begin position="299"/>
        <end position="321"/>
    </location>
</feature>
<feature type="transmembrane region" description="Helical" evidence="8">
    <location>
        <begin position="164"/>
        <end position="184"/>
    </location>
</feature>
<dbReference type="InterPro" id="IPR050586">
    <property type="entry name" value="CPA3_Na-H_Antiporter_D"/>
</dbReference>
<dbReference type="Pfam" id="PF00361">
    <property type="entry name" value="Proton_antipo_M"/>
    <property type="match status" value="1"/>
</dbReference>
<feature type="transmembrane region" description="Helical" evidence="8">
    <location>
        <begin position="270"/>
        <end position="292"/>
    </location>
</feature>
<evidence type="ECO:0000256" key="3">
    <source>
        <dbReference type="ARBA" id="ARBA00022475"/>
    </source>
</evidence>
<dbReference type="InterPro" id="IPR003918">
    <property type="entry name" value="NADH_UbQ_OxRdtase"/>
</dbReference>
<evidence type="ECO:0000256" key="2">
    <source>
        <dbReference type="ARBA" id="ARBA00005346"/>
    </source>
</evidence>
<feature type="transmembrane region" description="Helical" evidence="8">
    <location>
        <begin position="406"/>
        <end position="431"/>
    </location>
</feature>
<keyword evidence="6 8" id="KW-0472">Membrane</keyword>
<protein>
    <submittedName>
        <fullName evidence="10">Multisubunit sodium/proton antiporter, MrpD subunit</fullName>
    </submittedName>
</protein>
<dbReference type="PRINTS" id="PR01437">
    <property type="entry name" value="NUOXDRDTASE4"/>
</dbReference>
<feature type="transmembrane region" description="Helical" evidence="8">
    <location>
        <begin position="368"/>
        <end position="386"/>
    </location>
</feature>
<keyword evidence="3" id="KW-1003">Cell membrane</keyword>
<comment type="subcellular location">
    <subcellularLocation>
        <location evidence="1">Cell membrane</location>
        <topology evidence="1">Multi-pass membrane protein</topology>
    </subcellularLocation>
    <subcellularLocation>
        <location evidence="7">Membrane</location>
        <topology evidence="7">Multi-pass membrane protein</topology>
    </subcellularLocation>
</comment>
<dbReference type="RefSeq" id="WP_092178640.1">
    <property type="nucleotide sequence ID" value="NZ_FNZH01000012.1"/>
</dbReference>
<dbReference type="Proteomes" id="UP000199403">
    <property type="component" value="Unassembled WGS sequence"/>
</dbReference>
<gene>
    <name evidence="10" type="ORF">SAMN05192553_11212</name>
</gene>
<feature type="transmembrane region" description="Helical" evidence="8">
    <location>
        <begin position="456"/>
        <end position="475"/>
    </location>
</feature>
<feature type="transmembrane region" description="Helical" evidence="8">
    <location>
        <begin position="32"/>
        <end position="50"/>
    </location>
</feature>
<evidence type="ECO:0000256" key="4">
    <source>
        <dbReference type="ARBA" id="ARBA00022692"/>
    </source>
</evidence>
<sequence length="502" mass="54936">MSNPYIVLPVLFQLFVAVILMFAWNRKNLQKLISVVGSLIALLISLALLIKVNQEGIQTMQAGGWIAPFGITFVADTLSALLVVLTATSGLAVSVFSVGSVRNARIKFGYFPIFHLLIMGLSGAFLTGDIFNLYVWFEIIIISSFVLITIGGEKAQLEGAIKYVAMNLLASVVFLTAIAILYGLTGSLNMADLSLQVANVSNRGLVNVTAILFLVGFGIKSAVFPLYFWLPASYHTPPPAISAIFGGLLTKVGVYALLRVFTLIFIPDDFLLTVITVMALLTILSGGFGALMQNNIRKVFSYLIICHIGFMLAGLGIYSTVAIAGAVFYLVHDIVVKTNLFLVSGVIFKFRGTYSMRLLGGFYKEHPLMSLFMAIPLFSLIGIPPLSGFWGKLLLIEGAMDQSNILMIVFILLGSFLTLFIIAKLWAEVFWKDAQELPKKKYIRYFDELKPLKKQAMLASVVFLSLISLGIGFGAEWVMQLALRIAENLMDPSPYIQAVLGS</sequence>
<dbReference type="GO" id="GO:0008137">
    <property type="term" value="F:NADH dehydrogenase (ubiquinone) activity"/>
    <property type="evidence" value="ECO:0007669"/>
    <property type="project" value="InterPro"/>
</dbReference>
<evidence type="ECO:0000313" key="10">
    <source>
        <dbReference type="EMBL" id="SEJ76851.1"/>
    </source>
</evidence>
<feature type="transmembrane region" description="Helical" evidence="8">
    <location>
        <begin position="204"/>
        <end position="228"/>
    </location>
</feature>
<feature type="transmembrane region" description="Helical" evidence="8">
    <location>
        <begin position="327"/>
        <end position="348"/>
    </location>
</feature>
<dbReference type="AlphaFoldDB" id="A0A1H7BGV5"/>
<dbReference type="EMBL" id="FNZH01000012">
    <property type="protein sequence ID" value="SEJ76851.1"/>
    <property type="molecule type" value="Genomic_DNA"/>
</dbReference>
<dbReference type="InterPro" id="IPR001750">
    <property type="entry name" value="ND/Mrp_TM"/>
</dbReference>
<dbReference type="GO" id="GO:0005886">
    <property type="term" value="C:plasma membrane"/>
    <property type="evidence" value="ECO:0007669"/>
    <property type="project" value="UniProtKB-SubCell"/>
</dbReference>
<dbReference type="OrthoDB" id="9807568at2"/>
<evidence type="ECO:0000256" key="5">
    <source>
        <dbReference type="ARBA" id="ARBA00022989"/>
    </source>
</evidence>
<evidence type="ECO:0000256" key="7">
    <source>
        <dbReference type="RuleBase" id="RU000320"/>
    </source>
</evidence>
<dbReference type="STRING" id="1416801.SAMN05192553_11212"/>
<dbReference type="PANTHER" id="PTHR42703">
    <property type="entry name" value="NADH DEHYDROGENASE"/>
    <property type="match status" value="1"/>
</dbReference>
<evidence type="ECO:0000313" key="11">
    <source>
        <dbReference type="Proteomes" id="UP000199403"/>
    </source>
</evidence>
<keyword evidence="5 8" id="KW-1133">Transmembrane helix</keyword>
<organism evidence="10 11">
    <name type="scientific">Cyclobacterium xiamenense</name>
    <dbReference type="NCBI Taxonomy" id="1297121"/>
    <lineage>
        <taxon>Bacteria</taxon>
        <taxon>Pseudomonadati</taxon>
        <taxon>Bacteroidota</taxon>
        <taxon>Cytophagia</taxon>
        <taxon>Cytophagales</taxon>
        <taxon>Cyclobacteriaceae</taxon>
        <taxon>Cyclobacterium</taxon>
    </lineage>
</organism>
<accession>A0A1H7BGV5</accession>
<evidence type="ECO:0000259" key="9">
    <source>
        <dbReference type="Pfam" id="PF00361"/>
    </source>
</evidence>
<reference evidence="11" key="1">
    <citation type="submission" date="2016-10" db="EMBL/GenBank/DDBJ databases">
        <authorList>
            <person name="Varghese N."/>
            <person name="Submissions S."/>
        </authorList>
    </citation>
    <scope>NUCLEOTIDE SEQUENCE [LARGE SCALE GENOMIC DNA]</scope>
    <source>
        <strain evidence="11">IBRC-M 10761</strain>
    </source>
</reference>